<comment type="caution">
    <text evidence="2">The sequence shown here is derived from an EMBL/GenBank/DDBJ whole genome shotgun (WGS) entry which is preliminary data.</text>
</comment>
<reference evidence="2 3" key="1">
    <citation type="submission" date="2019-03" db="EMBL/GenBank/DDBJ databases">
        <title>Genomic Encyclopedia of Type Strains, Phase IV (KMG-IV): sequencing the most valuable type-strain genomes for metagenomic binning, comparative biology and taxonomic classification.</title>
        <authorList>
            <person name="Goeker M."/>
        </authorList>
    </citation>
    <scope>NUCLEOTIDE SEQUENCE [LARGE SCALE GENOMIC DNA]</scope>
    <source>
        <strain evidence="2 3">DSM 45765</strain>
    </source>
</reference>
<keyword evidence="3" id="KW-1185">Reference proteome</keyword>
<dbReference type="InterPro" id="IPR002575">
    <property type="entry name" value="Aminoglycoside_PTrfase"/>
</dbReference>
<protein>
    <submittedName>
        <fullName evidence="2">Ser/Thr protein kinase RdoA (MazF antagonist)</fullName>
    </submittedName>
</protein>
<dbReference type="OrthoDB" id="5185751at2"/>
<keyword evidence="2" id="KW-0808">Transferase</keyword>
<evidence type="ECO:0000313" key="2">
    <source>
        <dbReference type="EMBL" id="TCP55024.1"/>
    </source>
</evidence>
<dbReference type="GO" id="GO:0016301">
    <property type="term" value="F:kinase activity"/>
    <property type="evidence" value="ECO:0007669"/>
    <property type="project" value="UniProtKB-KW"/>
</dbReference>
<dbReference type="Gene3D" id="3.90.1200.10">
    <property type="match status" value="1"/>
</dbReference>
<dbReference type="SUPFAM" id="SSF56112">
    <property type="entry name" value="Protein kinase-like (PK-like)"/>
    <property type="match status" value="1"/>
</dbReference>
<proteinExistence type="predicted"/>
<gene>
    <name evidence="2" type="ORF">EV191_102236</name>
</gene>
<sequence>MVFAEATLTADIRRVCGAYGPAERLYGGEESAAWRVADKVVRIGASTTDPAELAIGAASWCHRVATAARDQGCAEAVTPLQLPGGTGTVTLVGNRVVSLWPYIDGVWPAAADVTTAPAAARLLGRLHRALAGASVGARPKPCFLEPGLDGRASYADPLLHDPRLDAWLAEFSAEAGPRHPLHGDYYRGNLLAARDGSGRLIAVLDWDEAFVGRPEIEVASAVLEFSGEFRFDPVRLRSFTENYIAAGGTAERLDEETLVQLMRHRLRRESVYFVQASARGLAQDEEDLDYHRRRLAAFGQLRP</sequence>
<name>A0A4R2R031_9PSEU</name>
<keyword evidence="2" id="KW-0418">Kinase</keyword>
<accession>A0A4R2R031</accession>
<evidence type="ECO:0000313" key="3">
    <source>
        <dbReference type="Proteomes" id="UP000294911"/>
    </source>
</evidence>
<organism evidence="2 3">
    <name type="scientific">Tamaricihabitans halophyticus</name>
    <dbReference type="NCBI Taxonomy" id="1262583"/>
    <lineage>
        <taxon>Bacteria</taxon>
        <taxon>Bacillati</taxon>
        <taxon>Actinomycetota</taxon>
        <taxon>Actinomycetes</taxon>
        <taxon>Pseudonocardiales</taxon>
        <taxon>Pseudonocardiaceae</taxon>
        <taxon>Tamaricihabitans</taxon>
    </lineage>
</organism>
<evidence type="ECO:0000259" key="1">
    <source>
        <dbReference type="Pfam" id="PF01636"/>
    </source>
</evidence>
<dbReference type="AlphaFoldDB" id="A0A4R2R031"/>
<dbReference type="InterPro" id="IPR011009">
    <property type="entry name" value="Kinase-like_dom_sf"/>
</dbReference>
<dbReference type="Proteomes" id="UP000294911">
    <property type="component" value="Unassembled WGS sequence"/>
</dbReference>
<feature type="domain" description="Aminoglycoside phosphotransferase" evidence="1">
    <location>
        <begin position="27"/>
        <end position="247"/>
    </location>
</feature>
<dbReference type="RefSeq" id="WP_132876407.1">
    <property type="nucleotide sequence ID" value="NZ_SLXQ01000002.1"/>
</dbReference>
<dbReference type="EMBL" id="SLXQ01000002">
    <property type="protein sequence ID" value="TCP55024.1"/>
    <property type="molecule type" value="Genomic_DNA"/>
</dbReference>
<dbReference type="Pfam" id="PF01636">
    <property type="entry name" value="APH"/>
    <property type="match status" value="1"/>
</dbReference>